<accession>A0AAV2SEA2</accession>
<evidence type="ECO:0000313" key="2">
    <source>
        <dbReference type="Proteomes" id="UP001497623"/>
    </source>
</evidence>
<evidence type="ECO:0000313" key="1">
    <source>
        <dbReference type="EMBL" id="CAL4182872.1"/>
    </source>
</evidence>
<dbReference type="AlphaFoldDB" id="A0AAV2SEA2"/>
<sequence length="433" mass="48164">MAVKSSLVMLSRTADWPRYFLINPQPLPNIVGRAGFGLRTHIMGLLNLPFRRRMNNQAILEEEGSIVREKRNYDQSSKAKSHLQSHIISKLLAHYLLSYHSLDHCYFRLEVYPNRSMGMADAIYNGLTNILGSHKFYTKVFEIFVSGYIAPLPDPSLPYALHEEMVTVALREHEFDKQERLQQLRAVQGGQQMRTTINSAINPQYHTQIPMPVGLGAARASWRWTLISDSEADEDPCDNLYTGLANVNSSARDSRHSVQTRILNTGGQQTLESLHSRMDEIRSVVQQLQSSVDSLSSSFQRSLQIQLPSEPSIRAGSLRSRLRSHGSSRSQNNAGLSKLSTLYSSQPSLSNVVSTTHAPSYVKAVPLFLNTKKVTSVSSSTAQDLCSTTLKPPIQSTKNRAIENMIYTTAVTASDSVTAVTSNSKLEETAPLL</sequence>
<gene>
    <name evidence="1" type="ORF">MNOR_LOCUS35633</name>
</gene>
<feature type="non-terminal residue" evidence="1">
    <location>
        <position position="433"/>
    </location>
</feature>
<protein>
    <submittedName>
        <fullName evidence="1">Uncharacterized protein</fullName>
    </submittedName>
</protein>
<reference evidence="1 2" key="1">
    <citation type="submission" date="2024-05" db="EMBL/GenBank/DDBJ databases">
        <authorList>
            <person name="Wallberg A."/>
        </authorList>
    </citation>
    <scope>NUCLEOTIDE SEQUENCE [LARGE SCALE GENOMIC DNA]</scope>
</reference>
<organism evidence="1 2">
    <name type="scientific">Meganyctiphanes norvegica</name>
    <name type="common">Northern krill</name>
    <name type="synonym">Thysanopoda norvegica</name>
    <dbReference type="NCBI Taxonomy" id="48144"/>
    <lineage>
        <taxon>Eukaryota</taxon>
        <taxon>Metazoa</taxon>
        <taxon>Ecdysozoa</taxon>
        <taxon>Arthropoda</taxon>
        <taxon>Crustacea</taxon>
        <taxon>Multicrustacea</taxon>
        <taxon>Malacostraca</taxon>
        <taxon>Eumalacostraca</taxon>
        <taxon>Eucarida</taxon>
        <taxon>Euphausiacea</taxon>
        <taxon>Euphausiidae</taxon>
        <taxon>Meganyctiphanes</taxon>
    </lineage>
</organism>
<dbReference type="EMBL" id="CAXKWB010060323">
    <property type="protein sequence ID" value="CAL4182872.1"/>
    <property type="molecule type" value="Genomic_DNA"/>
</dbReference>
<proteinExistence type="predicted"/>
<dbReference type="Proteomes" id="UP001497623">
    <property type="component" value="Unassembled WGS sequence"/>
</dbReference>
<comment type="caution">
    <text evidence="1">The sequence shown here is derived from an EMBL/GenBank/DDBJ whole genome shotgun (WGS) entry which is preliminary data.</text>
</comment>
<name>A0AAV2SEA2_MEGNR</name>
<keyword evidence="2" id="KW-1185">Reference proteome</keyword>